<sequence>MDRTSGTYANGDDSAVSCDMIGEVPVRSSSAPPDPSLRLSTLEESTWSSTRNWGSKLDLYKDLVLRQSNAEYADLDDAWDSKPSEELITDLRPQIPKLRLSKCDARVSRARMLSHNLTRDEGQDLRSQGIAARVKALDLSSTPAMHTFFTHGVLPHSGSSSMTSATGAQSWLDAGSDPGFRPDGMWRMPYPGMAPANPGNESLAPPFGSGIARNPMWGFAEYQVSADMGHDWRDLQSPMTHGSESLANTSGSSSLASSRSLPDLTWTSNDPWPSRSGAEWLKDNPDPSEERSTKRQAGLGSERVDLGQPLSASWTPNMETSNRAKANSQTLNMDWQSSSVPGAGSSIVTVGRIAGGRIEEGSIGSKKRIWYRAPNGQFASATQALSGNFPGDGSGGSEQDSLHGSSEGFRRIRRRRKSEEVERKYRCDYDGCDKAYGTLNPGEVVAVGSSVKSHSVGERVFFQGILGKYDHCTYQQYTKVPAALAAKTPRKVNDEQASTFWVAGMTVATGLYHKTGLGLAAPWDKNGDQIGKRKTTVILGGSSSVGQYAIQLARLSGFDHIVTSSSPSQFDFLKSLVEWVYDTISSAQTQFLAVGILQHLQGGKVIVVMPADEKAVKLSVEEGKPEVTIVSILGLGSHPEYRYVSEPLAAHLGGEEGYVAQGKIVLNRPEVVEGGLEKVEEALKRNKEGVSGVKVVIRPNGP</sequence>
<dbReference type="InterPro" id="IPR047122">
    <property type="entry name" value="Trans-enoyl_RdTase-like"/>
</dbReference>
<dbReference type="SUPFAM" id="SSF50129">
    <property type="entry name" value="GroES-like"/>
    <property type="match status" value="1"/>
</dbReference>
<dbReference type="SMART" id="SM00829">
    <property type="entry name" value="PKS_ER"/>
    <property type="match status" value="1"/>
</dbReference>
<feature type="region of interest" description="Disordered" evidence="1">
    <location>
        <begin position="233"/>
        <end position="330"/>
    </location>
</feature>
<dbReference type="InterPro" id="IPR020843">
    <property type="entry name" value="ER"/>
</dbReference>
<evidence type="ECO:0000313" key="3">
    <source>
        <dbReference type="EMBL" id="SYW77320.1"/>
    </source>
</evidence>
<evidence type="ECO:0000256" key="1">
    <source>
        <dbReference type="SAM" id="MobiDB-lite"/>
    </source>
</evidence>
<name>A0A8H8QKL5_9BASI</name>
<dbReference type="GO" id="GO:0016651">
    <property type="term" value="F:oxidoreductase activity, acting on NAD(P)H"/>
    <property type="evidence" value="ECO:0007669"/>
    <property type="project" value="InterPro"/>
</dbReference>
<comment type="caution">
    <text evidence="3">The sequence shown here is derived from an EMBL/GenBank/DDBJ whole genome shotgun (WGS) entry which is preliminary data.</text>
</comment>
<keyword evidence="4" id="KW-1185">Reference proteome</keyword>
<gene>
    <name evidence="3" type="ORF">UBRO2_01779</name>
</gene>
<feature type="domain" description="Enoyl reductase (ER)" evidence="2">
    <location>
        <begin position="404"/>
        <end position="666"/>
    </location>
</feature>
<proteinExistence type="predicted"/>
<dbReference type="SUPFAM" id="SSF51735">
    <property type="entry name" value="NAD(P)-binding Rossmann-fold domains"/>
    <property type="match status" value="1"/>
</dbReference>
<dbReference type="AlphaFoldDB" id="A0A8H8QKL5"/>
<dbReference type="InterPro" id="IPR011032">
    <property type="entry name" value="GroES-like_sf"/>
</dbReference>
<reference evidence="3" key="1">
    <citation type="submission" date="2018-08" db="EMBL/GenBank/DDBJ databases">
        <authorList>
            <person name="Guldener U."/>
        </authorList>
    </citation>
    <scope>NUCLEOTIDE SEQUENCE</scope>
    <source>
        <strain evidence="3">UB2</strain>
    </source>
</reference>
<dbReference type="EMBL" id="ULHB01000025">
    <property type="protein sequence ID" value="SYW77320.1"/>
    <property type="molecule type" value="Genomic_DNA"/>
</dbReference>
<accession>A0A8H8QKL5</accession>
<organism evidence="3 4">
    <name type="scientific">Ustilago bromivora</name>
    <dbReference type="NCBI Taxonomy" id="307758"/>
    <lineage>
        <taxon>Eukaryota</taxon>
        <taxon>Fungi</taxon>
        <taxon>Dikarya</taxon>
        <taxon>Basidiomycota</taxon>
        <taxon>Ustilaginomycotina</taxon>
        <taxon>Ustilaginomycetes</taxon>
        <taxon>Ustilaginales</taxon>
        <taxon>Ustilaginaceae</taxon>
        <taxon>Ustilago</taxon>
    </lineage>
</organism>
<feature type="region of interest" description="Disordered" evidence="1">
    <location>
        <begin position="382"/>
        <end position="409"/>
    </location>
</feature>
<dbReference type="InterPro" id="IPR036291">
    <property type="entry name" value="NAD(P)-bd_dom_sf"/>
</dbReference>
<feature type="compositionally biased region" description="Low complexity" evidence="1">
    <location>
        <begin position="243"/>
        <end position="264"/>
    </location>
</feature>
<dbReference type="Gene3D" id="3.90.180.10">
    <property type="entry name" value="Medium-chain alcohol dehydrogenases, catalytic domain"/>
    <property type="match status" value="2"/>
</dbReference>
<dbReference type="CDD" id="cd08249">
    <property type="entry name" value="enoyl_reductase_like"/>
    <property type="match status" value="1"/>
</dbReference>
<evidence type="ECO:0000259" key="2">
    <source>
        <dbReference type="SMART" id="SM00829"/>
    </source>
</evidence>
<dbReference type="Gene3D" id="3.40.50.720">
    <property type="entry name" value="NAD(P)-binding Rossmann-like Domain"/>
    <property type="match status" value="2"/>
</dbReference>
<evidence type="ECO:0000313" key="4">
    <source>
        <dbReference type="Proteomes" id="UP000658997"/>
    </source>
</evidence>
<dbReference type="PANTHER" id="PTHR45348">
    <property type="entry name" value="HYPOTHETICAL OXIDOREDUCTASE (EUROFUNG)"/>
    <property type="match status" value="1"/>
</dbReference>
<dbReference type="PANTHER" id="PTHR45348:SF2">
    <property type="entry name" value="ZINC-TYPE ALCOHOL DEHYDROGENASE-LIKE PROTEIN C2E1P3.01"/>
    <property type="match status" value="1"/>
</dbReference>
<feature type="compositionally biased region" description="Basic and acidic residues" evidence="1">
    <location>
        <begin position="280"/>
        <end position="293"/>
    </location>
</feature>
<protein>
    <submittedName>
        <fullName evidence="3">Related to Zinc-binding oxidoreductase</fullName>
    </submittedName>
</protein>
<feature type="compositionally biased region" description="Polar residues" evidence="1">
    <location>
        <begin position="310"/>
        <end position="330"/>
    </location>
</feature>
<dbReference type="Proteomes" id="UP000658997">
    <property type="component" value="Unassembled WGS sequence"/>
</dbReference>